<dbReference type="InterPro" id="IPR002509">
    <property type="entry name" value="NODB_dom"/>
</dbReference>
<dbReference type="SUPFAM" id="SSF88713">
    <property type="entry name" value="Glycoside hydrolase/deacetylase"/>
    <property type="match status" value="1"/>
</dbReference>
<feature type="region of interest" description="Disordered" evidence="9">
    <location>
        <begin position="472"/>
        <end position="491"/>
    </location>
</feature>
<dbReference type="InterPro" id="IPR018371">
    <property type="entry name" value="Chitin-binding_1_CS"/>
</dbReference>
<feature type="region of interest" description="Disordered" evidence="9">
    <location>
        <begin position="364"/>
        <end position="391"/>
    </location>
</feature>
<keyword evidence="8" id="KW-1015">Disulfide bond</keyword>
<dbReference type="InterPro" id="IPR001002">
    <property type="entry name" value="Chitin-bd_1"/>
</dbReference>
<dbReference type="Proteomes" id="UP000799444">
    <property type="component" value="Unassembled WGS sequence"/>
</dbReference>
<keyword evidence="3" id="KW-0479">Metal-binding</keyword>
<evidence type="ECO:0000259" key="11">
    <source>
        <dbReference type="PROSITE" id="PS50941"/>
    </source>
</evidence>
<evidence type="ECO:0000256" key="4">
    <source>
        <dbReference type="ARBA" id="ARBA00022729"/>
    </source>
</evidence>
<feature type="region of interest" description="Disordered" evidence="9">
    <location>
        <begin position="541"/>
        <end position="560"/>
    </location>
</feature>
<feature type="disulfide bond" evidence="8">
    <location>
        <begin position="81"/>
        <end position="93"/>
    </location>
</feature>
<name>A0A9P4R4X7_9PLEO</name>
<keyword evidence="7" id="KW-0170">Cobalt</keyword>
<evidence type="ECO:0000256" key="3">
    <source>
        <dbReference type="ARBA" id="ARBA00022723"/>
    </source>
</evidence>
<proteinExistence type="predicted"/>
<feature type="domain" description="NodB homology" evidence="12">
    <location>
        <begin position="149"/>
        <end position="348"/>
    </location>
</feature>
<protein>
    <submittedName>
        <fullName evidence="13">Glycoside hydrolase/deacetylase</fullName>
    </submittedName>
</protein>
<dbReference type="GO" id="GO:0008061">
    <property type="term" value="F:chitin binding"/>
    <property type="evidence" value="ECO:0007669"/>
    <property type="project" value="UniProtKB-UniRule"/>
</dbReference>
<feature type="disulfide bond" evidence="8">
    <location>
        <begin position="413"/>
        <end position="427"/>
    </location>
</feature>
<dbReference type="Gene3D" id="3.20.20.370">
    <property type="entry name" value="Glycoside hydrolase/deacetylase"/>
    <property type="match status" value="1"/>
</dbReference>
<feature type="disulfide bond" evidence="8">
    <location>
        <begin position="511"/>
        <end position="525"/>
    </location>
</feature>
<keyword evidence="4 10" id="KW-0732">Signal</keyword>
<evidence type="ECO:0000256" key="10">
    <source>
        <dbReference type="SAM" id="SignalP"/>
    </source>
</evidence>
<dbReference type="InterPro" id="IPR036861">
    <property type="entry name" value="Endochitinase-like_sf"/>
</dbReference>
<dbReference type="AlphaFoldDB" id="A0A9P4R4X7"/>
<dbReference type="PROSITE" id="PS51677">
    <property type="entry name" value="NODB"/>
    <property type="match status" value="1"/>
</dbReference>
<dbReference type="CDD" id="cd10951">
    <property type="entry name" value="CE4_ClCDA_like"/>
    <property type="match status" value="1"/>
</dbReference>
<evidence type="ECO:0000313" key="14">
    <source>
        <dbReference type="Proteomes" id="UP000799444"/>
    </source>
</evidence>
<dbReference type="GO" id="GO:0005975">
    <property type="term" value="P:carbohydrate metabolic process"/>
    <property type="evidence" value="ECO:0007669"/>
    <property type="project" value="InterPro"/>
</dbReference>
<dbReference type="SMART" id="SM00270">
    <property type="entry name" value="ChtBD1"/>
    <property type="match status" value="3"/>
</dbReference>
<keyword evidence="14" id="KW-1185">Reference proteome</keyword>
<evidence type="ECO:0000256" key="8">
    <source>
        <dbReference type="PROSITE-ProRule" id="PRU00261"/>
    </source>
</evidence>
<feature type="chain" id="PRO_5040320229" evidence="10">
    <location>
        <begin position="20"/>
        <end position="574"/>
    </location>
</feature>
<keyword evidence="6" id="KW-0119">Carbohydrate metabolism</keyword>
<evidence type="ECO:0000256" key="6">
    <source>
        <dbReference type="ARBA" id="ARBA00023277"/>
    </source>
</evidence>
<keyword evidence="5 13" id="KW-0378">Hydrolase</keyword>
<evidence type="ECO:0000256" key="5">
    <source>
        <dbReference type="ARBA" id="ARBA00022801"/>
    </source>
</evidence>
<dbReference type="Pfam" id="PF01522">
    <property type="entry name" value="Polysacc_deac_1"/>
    <property type="match status" value="1"/>
</dbReference>
<feature type="compositionally biased region" description="Low complexity" evidence="9">
    <location>
        <begin position="364"/>
        <end position="389"/>
    </location>
</feature>
<evidence type="ECO:0000256" key="9">
    <source>
        <dbReference type="SAM" id="MobiDB-lite"/>
    </source>
</evidence>
<comment type="caution">
    <text evidence="13">The sequence shown here is derived from an EMBL/GenBank/DDBJ whole genome shotgun (WGS) entry which is preliminary data.</text>
</comment>
<feature type="compositionally biased region" description="Low complexity" evidence="9">
    <location>
        <begin position="472"/>
        <end position="488"/>
    </location>
</feature>
<evidence type="ECO:0000256" key="2">
    <source>
        <dbReference type="ARBA" id="ARBA00022669"/>
    </source>
</evidence>
<keyword evidence="2 8" id="KW-0147">Chitin-binding</keyword>
<accession>A0A9P4R4X7</accession>
<dbReference type="InterPro" id="IPR011330">
    <property type="entry name" value="Glyco_hydro/deAcase_b/a-brl"/>
</dbReference>
<evidence type="ECO:0000256" key="1">
    <source>
        <dbReference type="ARBA" id="ARBA00001941"/>
    </source>
</evidence>
<dbReference type="SUPFAM" id="SSF57016">
    <property type="entry name" value="Plant lectins/antimicrobial peptides"/>
    <property type="match status" value="3"/>
</dbReference>
<dbReference type="CDD" id="cd00035">
    <property type="entry name" value="ChtBD1"/>
    <property type="match status" value="1"/>
</dbReference>
<dbReference type="GO" id="GO:0016810">
    <property type="term" value="F:hydrolase activity, acting on carbon-nitrogen (but not peptide) bonds"/>
    <property type="evidence" value="ECO:0007669"/>
    <property type="project" value="InterPro"/>
</dbReference>
<dbReference type="PROSITE" id="PS00026">
    <property type="entry name" value="CHIT_BIND_I_1"/>
    <property type="match status" value="1"/>
</dbReference>
<dbReference type="OrthoDB" id="407355at2759"/>
<dbReference type="PANTHER" id="PTHR46471">
    <property type="entry name" value="CHITIN DEACETYLASE"/>
    <property type="match status" value="1"/>
</dbReference>
<comment type="caution">
    <text evidence="8">Lacks conserved residue(s) required for the propagation of feature annotation.</text>
</comment>
<comment type="cofactor">
    <cofactor evidence="1">
        <name>Co(2+)</name>
        <dbReference type="ChEBI" id="CHEBI:48828"/>
    </cofactor>
</comment>
<evidence type="ECO:0000313" key="13">
    <source>
        <dbReference type="EMBL" id="KAF2738185.1"/>
    </source>
</evidence>
<feature type="disulfide bond" evidence="8">
    <location>
        <begin position="86"/>
        <end position="100"/>
    </location>
</feature>
<dbReference type="CDD" id="cd11618">
    <property type="entry name" value="ChtBD1_1"/>
    <property type="match status" value="2"/>
</dbReference>
<dbReference type="GO" id="GO:0046872">
    <property type="term" value="F:metal ion binding"/>
    <property type="evidence" value="ECO:0007669"/>
    <property type="project" value="UniProtKB-KW"/>
</dbReference>
<dbReference type="EMBL" id="ML996111">
    <property type="protein sequence ID" value="KAF2738185.1"/>
    <property type="molecule type" value="Genomic_DNA"/>
</dbReference>
<organism evidence="13 14">
    <name type="scientific">Polyplosphaeria fusca</name>
    <dbReference type="NCBI Taxonomy" id="682080"/>
    <lineage>
        <taxon>Eukaryota</taxon>
        <taxon>Fungi</taxon>
        <taxon>Dikarya</taxon>
        <taxon>Ascomycota</taxon>
        <taxon>Pezizomycotina</taxon>
        <taxon>Dothideomycetes</taxon>
        <taxon>Pleosporomycetidae</taxon>
        <taxon>Pleosporales</taxon>
        <taxon>Tetraplosphaeriaceae</taxon>
        <taxon>Polyplosphaeria</taxon>
    </lineage>
</organism>
<reference evidence="13" key="1">
    <citation type="journal article" date="2020" name="Stud. Mycol.">
        <title>101 Dothideomycetes genomes: a test case for predicting lifestyles and emergence of pathogens.</title>
        <authorList>
            <person name="Haridas S."/>
            <person name="Albert R."/>
            <person name="Binder M."/>
            <person name="Bloem J."/>
            <person name="Labutti K."/>
            <person name="Salamov A."/>
            <person name="Andreopoulos B."/>
            <person name="Baker S."/>
            <person name="Barry K."/>
            <person name="Bills G."/>
            <person name="Bluhm B."/>
            <person name="Cannon C."/>
            <person name="Castanera R."/>
            <person name="Culley D."/>
            <person name="Daum C."/>
            <person name="Ezra D."/>
            <person name="Gonzalez J."/>
            <person name="Henrissat B."/>
            <person name="Kuo A."/>
            <person name="Liang C."/>
            <person name="Lipzen A."/>
            <person name="Lutzoni F."/>
            <person name="Magnuson J."/>
            <person name="Mondo S."/>
            <person name="Nolan M."/>
            <person name="Ohm R."/>
            <person name="Pangilinan J."/>
            <person name="Park H.-J."/>
            <person name="Ramirez L."/>
            <person name="Alfaro M."/>
            <person name="Sun H."/>
            <person name="Tritt A."/>
            <person name="Yoshinaga Y."/>
            <person name="Zwiers L.-H."/>
            <person name="Turgeon B."/>
            <person name="Goodwin S."/>
            <person name="Spatafora J."/>
            <person name="Crous P."/>
            <person name="Grigoriev I."/>
        </authorList>
    </citation>
    <scope>NUCLEOTIDE SEQUENCE</scope>
    <source>
        <strain evidence="13">CBS 125425</strain>
    </source>
</reference>
<evidence type="ECO:0000256" key="7">
    <source>
        <dbReference type="ARBA" id="ARBA00023285"/>
    </source>
</evidence>
<feature type="domain" description="Chitin-binding type-1" evidence="11">
    <location>
        <begin position="394"/>
        <end position="440"/>
    </location>
</feature>
<dbReference type="PROSITE" id="PS50941">
    <property type="entry name" value="CHIT_BIND_I_2"/>
    <property type="match status" value="3"/>
</dbReference>
<dbReference type="Gene3D" id="3.30.60.10">
    <property type="entry name" value="Endochitinase-like"/>
    <property type="match status" value="3"/>
</dbReference>
<feature type="domain" description="Chitin-binding type-1" evidence="11">
    <location>
        <begin position="492"/>
        <end position="538"/>
    </location>
</feature>
<gene>
    <name evidence="13" type="ORF">EJ04DRAFT_509850</name>
</gene>
<feature type="domain" description="Chitin-binding type-1" evidence="11">
    <location>
        <begin position="71"/>
        <end position="115"/>
    </location>
</feature>
<evidence type="ECO:0000259" key="12">
    <source>
        <dbReference type="PROSITE" id="PS51677"/>
    </source>
</evidence>
<feature type="signal peptide" evidence="10">
    <location>
        <begin position="1"/>
        <end position="19"/>
    </location>
</feature>
<sequence>MYITSALAVAAAVAPIVAAHDGPSMPNVAGLNIKNLKARDIFANIRTRVDHTEVDHHPKRSVLKPRQGGTDGQCGAGLAKCSAGYCCSESGWCGQGNDYCFSPGCQYAYGPACPENATPAGADTSTVARTKAGSVEYGGNGIYSCVKEGMVAITYDDGPLQQYTAHVLDIFKSYNAKATFFMTGNNINKGQIDITPELSGVVQRAYNEGHQIASHTWTHLDLSAISSADRKTQMVKNEMALRNILGFFPSYMRPPYSSCTAESGCESDLAALGYHIVYFDVDTDDYNQDDPNKIQNSKNWFQGNITAGGATPAKNDWLSISHDIHQQTAYNLTDFMLSTITKLGYKAVTVGECLGDPEANWYRSSSGAAPTTTASATGTATSAAPTPSGKVTTDATCGGTNGYTCLGSQWGDCCSTAGWCGSTDAYCGTGCNPAFGTCGTTGNAASSSAPASSSTPAPSSVKPVSSSVAASSVKPASTSAAPPASTPKVSRDGTCGNAKNLTCKGSVWGQCCSSAGRCGSTKAVCGTGCQPGFGTCVNGQQQETPPGNTPGGNEGPKPCPPGFWGWLGGVLKKC</sequence>
<dbReference type="PANTHER" id="PTHR46471:SF4">
    <property type="entry name" value="CHITIN DEACETYLASE"/>
    <property type="match status" value="1"/>
</dbReference>